<dbReference type="WBParaSite" id="jg15343">
    <property type="protein sequence ID" value="jg15343"/>
    <property type="gene ID" value="jg15343"/>
</dbReference>
<feature type="transmembrane region" description="Helical" evidence="1">
    <location>
        <begin position="56"/>
        <end position="78"/>
    </location>
</feature>
<dbReference type="AlphaFoldDB" id="A0A915D352"/>
<reference evidence="3" key="1">
    <citation type="submission" date="2022-11" db="UniProtKB">
        <authorList>
            <consortium name="WormBaseParasite"/>
        </authorList>
    </citation>
    <scope>IDENTIFICATION</scope>
</reference>
<organism evidence="2 3">
    <name type="scientific">Ditylenchus dipsaci</name>
    <dbReference type="NCBI Taxonomy" id="166011"/>
    <lineage>
        <taxon>Eukaryota</taxon>
        <taxon>Metazoa</taxon>
        <taxon>Ecdysozoa</taxon>
        <taxon>Nematoda</taxon>
        <taxon>Chromadorea</taxon>
        <taxon>Rhabditida</taxon>
        <taxon>Tylenchina</taxon>
        <taxon>Tylenchomorpha</taxon>
        <taxon>Sphaerularioidea</taxon>
        <taxon>Anguinidae</taxon>
        <taxon>Anguininae</taxon>
        <taxon>Ditylenchus</taxon>
    </lineage>
</organism>
<keyword evidence="1" id="KW-0812">Transmembrane</keyword>
<evidence type="ECO:0000256" key="1">
    <source>
        <dbReference type="SAM" id="Phobius"/>
    </source>
</evidence>
<feature type="transmembrane region" description="Helical" evidence="1">
    <location>
        <begin position="167"/>
        <end position="192"/>
    </location>
</feature>
<sequence>MVRKQFNQLEDKSTWKKRADDHNKSCMEKIRIKTEAPEFLQSPTLPLFSRCFQHTVLIWIPFLFVCLTAPVLIFQITVKQNTPLPWTRMLTAKLFITCLLILDSVFLFVLAFFEIIFSKSVNAVDFVYPLMICASMVTMVVFIMACQKHGRVTSGVITGIRNLSVPFGVFHYISFLVWYICVCAQVVLFSFADTPGEDATKPAETSLNLEDTSAYLVPRWNALWQKAMIEYNARKKKLLAEKESRSRAASNNTPTFVNQNGSNTMMTLCHYLEAILKIRSQLMAA</sequence>
<feature type="transmembrane region" description="Helical" evidence="1">
    <location>
        <begin position="90"/>
        <end position="114"/>
    </location>
</feature>
<proteinExistence type="predicted"/>
<keyword evidence="2" id="KW-1185">Reference proteome</keyword>
<protein>
    <submittedName>
        <fullName evidence="3">Uncharacterized protein</fullName>
    </submittedName>
</protein>
<evidence type="ECO:0000313" key="2">
    <source>
        <dbReference type="Proteomes" id="UP000887574"/>
    </source>
</evidence>
<name>A0A915D352_9BILA</name>
<keyword evidence="1" id="KW-0472">Membrane</keyword>
<feature type="transmembrane region" description="Helical" evidence="1">
    <location>
        <begin position="126"/>
        <end position="146"/>
    </location>
</feature>
<keyword evidence="1" id="KW-1133">Transmembrane helix</keyword>
<accession>A0A915D352</accession>
<dbReference type="Proteomes" id="UP000887574">
    <property type="component" value="Unplaced"/>
</dbReference>
<evidence type="ECO:0000313" key="3">
    <source>
        <dbReference type="WBParaSite" id="jg15343"/>
    </source>
</evidence>